<sequence>ELIQNAEDASASEMKILYDNRQRLLSQISIPKSAPYTKYFQSPALCVYNNEYFTKKDWDGIKQIGQSVKELDPSKVGRFGLGFKSVFHITDFPMVMSGEQMLIIDPYRDEAKCCIVFDLKKLSKYKGFNMTAFMEAVGDLFGKGNTILQKGCFEGTLFRFPLRHTGTNLSRAVYSDDKIKNLLSVFQQEASVSLIFLKTLEEMHLFTGWDSMRQGKPDFLVKISGYEECDVKKARKEMLSTVGHLPERPIERRFVLTIECFEEGFLKKQQSWIVVNRLEGRSDASRNLVELSDALHYLPYVGVALPYNLVDSFVGHIFCFLPLPMQGLSMTNLPVHVHGQFALSQNRQHLKWADVLTHEKYKEKTVKWNECLISETLPKAYFSLIHFIVQQMQVSATEQFSMIARSLPDLQSTNDHFKACVKHLFDKLSSFPFLWTTNNGGRWISCQEAVFPIFDDFDQNDVRKTIVDCLESYNVNLVKHKDYKQIYNFLVNAGLTPQTLTQDCLSRLLRSSDTYRSFRADIKDSLLMYLVARRQYALLDNLELLPLANGSYTTFQQRFSVKVYMCYKDQQGLFPGMEKRIIKQLPQATRDLFSQLAKSGIYQLAEIQEVDIISLMRQSITSKLGESRHGIQLAWPRNSQLDENWLKSVWKFFTHPLRNIPKDLPILPQIIVNGERYLHTIGEPLILQEHNRGNISAGVVRCLKSMAIVVLPKLPVYVTNHPHVMKSWIELPNLDGVLKVLADVNDRSISNFNDKVQRRDREELVSFLGSHSSSSLTRGSHWNRAKKVLQRLNIFHSDNNSFLSINEERRISQVESLPVPLPFRCLTCNTGGERNLAKSLGAQQMDLNDAIEVILKELLNSSFYNDLNKTNVMKYFIKKFHQFKHSEKLMSLAMEISFVLDGNRQSRRPCDLFDPRNKLVVQMLNDHGQFPHSRENENLDILTKLGLRTLRSISSREILETASYIHDRSSQGYNNADLLSQATALIKVLGQREELLTEWYLHDHLAELQIISPLKKPRDYPHILPWYTSKSTLCTPMECAIKDHLHLVGSTMPLFSDDCSKEFIRTFHPREELQVTKIIEQLYCVIEHYDERSKPELLPVLTKIYKVLDKLNLNDTIVEEMMSKKIVWMGHGFCNPNEVYLNSDTDDLHLEPYVYKLPTEVDAFKDFFGVLGCMSEQCPEMYLDVQRRIQELGSEDRSESECQRDLRIVISILNYFKEKNSALDIEELLLPIKTASRNRLQLHPASECNFCNEEWLKDLAEEEGDEVFYVHEDVPVSTATILGAKSLTDSLLEGTGLLDWEQEVSLVSRIKSLLKGYKDGFSVPKELIQNADDAGASKVCFLYDERENKDCMSKLMNESMSDCQGPALWVYNDALFSDSDLKNITDVEGATKGSDLSKTGKFGVGFCSVYNLTDVPSFVSGKHMVMFDPQGLYLTKDGKKGMKIDLQSMKNRTLLRRMRNQFKPFNGVFDCDLNVVDERNSYYDGTLFRFPLRTHKQATSDISNIVYDKAEMQKLLGIFIQCAGNLLLFTQTVSEIELYHLPANKSDPNDRKLIFRASRVIKEVLQNPSSKKLVNNGNLSVLRKSANKLEMIRKGGIMQREIVSLTYLLGISIDLRQDRLHGRLNNLEETNWIISWAEGSDKCVELSLNPILSHALPLASTAVLVGQTEGKSMCLRLTEAPYGFYREGHLFCTLPLPIETPFQFHISSSFAITQDRKQLSTETKEDKRHLDTTWNQSVMGDAVVQSFVNLLRGLKEFGILPGNKGHTLWPIASHDSALGIFGYTQNEFIGMLVLSRQEIIYHHELRQWTSFDKCRVMDSKLLHSSIGDLAYEKAIEYCMQKGECILELPDKICNLFESKVGNDFTSKILTAEMFYSEVFFPLLETDKLTAIEIDKFLLHAVEINNGTINQMLKTFPCFPSCNGALCKPSELLIGSSSLRKFYVPSDGKFLPPRKPYNMKENEHHFKNLGMVSEILPEEWLIDRVKTVERLIEECSLCALQRTRDLHRYMSQSNVQISKETWQELQTIRFLPVSIKPPDWNYCWKASEIAKPTKWCCRNKHVIKIDEDLRLPKTFAMACPKDLFFKDCKELVGCSELLLHQQSLPFNHQVLEYLGVNGKNMQDIPLGVVVDQLNILTSECYEKILNKQEINSALLRLTLNKVMSWLEHQCSSTALGNTESCNMESLKQAFLPLQNKPVLFLNDKLWRPDEISFSLPNSHQCFPHLAGIQQSDSFLKSSPTFLKLLGVKDKFTSEDISNVLVGFQSQVQEGKLNNNELEQTCGLLGALFNSLEEEKVAFGAFEAFKNGNILVPDVDGYLCRISDLCIDDDDGIQKSESMRFVSDKLPRAHAVMFGVKSKMKRKVKDHYKPIAFGQREELTTRIKRILDGYPADESILKELVQNADDAGASELHIVTDYTTYPHDSVFDGKWKELQGPALLVYNNSSFSESDLEGIQLLGIGSKSADPTKTGQYGVGFNAVYHLTDAPSFISKGPTIDHGNETLCVLDPQCKYAEDADGLHPGARYCHLDDLRKLKSDVFKPYHEEKLMGDTGTIFRFPLRNSDMAESSKIRNGETTEDSLEDMLRQFRQEAPQALLFLKNIRKIIFSTIDDGNLVSNYSVNVEVSEEDDKKRRNFNEERRILSDKVRNGSDVLSGSALTNMTRLCITEEILGVTNTVDWCIFERIGFGESLPPDDILEAYRSNNLGLLPIGGVAFPVIRNNFTKPYKAFCFLPLPTETGLPMHINGHFALNHESRRNLWEDNKESLKNVWNKNLLSSVIAPVYISALEYQRDLCKQILQKDDHKNTVKYELQQFFSFFPEHQSATDTNWKYLCTEIYTQMLNDKNLFPTVKSIKKVQARRLFEEEQIYCSIAWISVQQEHSVGSAVFCSNEDQSMDPASVPTIMKDQNMSIIDFSTKVFQEMIEAELDVKRLVPNVLVHFLKSHKSPLENSCKIEGLGSNVKSTSFKSVERVKKVLCFCKTGDPTSLKKEMIGIPLCALNDGTLTEFSTDSPPFCSQHCGIMQGLGNKFINMKCVSLLKGIETPCLKEFGLDEFSELIKFVLSPEKFCTANRVVKCDLKQQDVPNGSWLKNVWEFINECVCEIQEKSQNKKEASKQLVIRELEGKLGNWNLLPVVIENETYLQCINQSAFVLDLSTFIHLKHLYDAIKVLNVPCLQWSIFRKWGDSGDFVESLTLVKSLVASCYDPVMVLQCLVHHLKNKGVDISEDYCNTIMEYFNDNLEVIKGQMPNSASRLRELPFYVTVSGENWCLQNQQVNVIVLPMGMELAGIEEWAERSRIVLLNVNERISSLHRFLGFASSCISRVYIDHIIPSFSNIPDDSIIPHLQFIRDNLLNCQRQSSFNEEQEIIISALKDCKFVLSNGQRKCAKDFYSPHNEVFNVMMGPDFFPPEPLSGDSWKIFMELSGMKKDVEPDMIIDFAMEIASEGRVRLTEDTCKKSEVLLKHLNRCSKEELNKVPLDEIKSIPFIVPFKEGEGSPLLAIHQQLQGGHLISFEDAVPEIWKDLVWTSSCMLPRHAYLNDKGERLYDRVEWLANKPQAIKVVRNLQNISDAAKQIMTNSPKVLFICSIEGIFTSHYDFLKNYCLAEDVITDLTEKPIVFLKEEKNCVMCKQIVYNLEEKKTIKPYLYSAPLDYGQYNSLFEILGACKKVTASHYAQVLHDLYLDTLDEHGDADVLDPNERRKFLFQAVFGLFTTPSLSEIRVPELYLPDRLFALQKSRNLIASDSAEFEERMEVKQGKCFFLGFHALLLMGLDEVTLLKQLPENFQPKILTETVYEKVLSPQVLHQGRDIAMLSQFLKCDEFVEGIFRLIADERKKFSMFTATGSSNYFLNEKEQALHREKINNIEVEQVARLETVLVRKSDEQTLQGSTACKISMAEKKKSKSGTDSWSLYCVDNQQNLTEWFDDISDDISKILSSVSNQELRENQKYILPILRCIKNPSEIKRLLDKRNIVRFGLSDPTSEMFPPPGTFVPKCLHHRLDNRFSEFEKEEYVALMIHEEEVKNGELVNEPVYIYAVVRKCLGEPENVSLRGEMACMQNLYLLDIGNDTFEEFPALKIFKFHRRKGPRSTDIQQAVNLDKGSRRNLDDTLIEVREQFFAIFALDGEAERRILLRRLRARYHPDQNYGNEEEATRVFQFLEDLIRRMREGEFTIGRHSTRYPSQDIPSTYSPPPRQPFYQPSHQPSSCSDIREKLSVPQVARKWLTQAKRDVSAAESFLPNAPDVDGFNWICYMCHQATEKALKAMWYNMDANNVTRSHDLVEIALDLPGDELSDIATDMGRIIGHHTRMRYPDASHHNLPSDSYDDRNANQCLTLARKAIDVVSDSVL</sequence>
<comment type="caution">
    <text evidence="3">The sequence shown here is derived from an EMBL/GenBank/DDBJ whole genome shotgun (WGS) entry which is preliminary data.</text>
</comment>
<dbReference type="Pfam" id="PF05168">
    <property type="entry name" value="HEPN"/>
    <property type="match status" value="1"/>
</dbReference>
<accession>A0AA88Y1S2</accession>
<evidence type="ECO:0000313" key="3">
    <source>
        <dbReference type="EMBL" id="KAK3091099.1"/>
    </source>
</evidence>
<dbReference type="InterPro" id="IPR007842">
    <property type="entry name" value="HEPN_dom"/>
</dbReference>
<dbReference type="Pfam" id="PF25794">
    <property type="entry name" value="SACS"/>
    <property type="match status" value="3"/>
</dbReference>
<feature type="domain" description="Sacsin/Nov" evidence="2">
    <location>
        <begin position="1"/>
        <end position="206"/>
    </location>
</feature>
<organism evidence="3 4">
    <name type="scientific">Pinctada imbricata</name>
    <name type="common">Atlantic pearl-oyster</name>
    <name type="synonym">Pinctada martensii</name>
    <dbReference type="NCBI Taxonomy" id="66713"/>
    <lineage>
        <taxon>Eukaryota</taxon>
        <taxon>Metazoa</taxon>
        <taxon>Spiralia</taxon>
        <taxon>Lophotrochozoa</taxon>
        <taxon>Mollusca</taxon>
        <taxon>Bivalvia</taxon>
        <taxon>Autobranchia</taxon>
        <taxon>Pteriomorphia</taxon>
        <taxon>Pterioida</taxon>
        <taxon>Pterioidea</taxon>
        <taxon>Pteriidae</taxon>
        <taxon>Pinctada</taxon>
    </lineage>
</organism>
<dbReference type="SUPFAM" id="SSF55874">
    <property type="entry name" value="ATPase domain of HSP90 chaperone/DNA topoisomerase II/histidine kinase"/>
    <property type="match status" value="3"/>
</dbReference>
<proteinExistence type="predicted"/>
<dbReference type="InterPro" id="IPR036869">
    <property type="entry name" value="J_dom_sf"/>
</dbReference>
<dbReference type="GO" id="GO:0030544">
    <property type="term" value="F:Hsp70 protein binding"/>
    <property type="evidence" value="ECO:0007669"/>
    <property type="project" value="TreeGrafter"/>
</dbReference>
<dbReference type="PANTHER" id="PTHR15600:SF42">
    <property type="entry name" value="SACSIN"/>
    <property type="match status" value="1"/>
</dbReference>
<dbReference type="SUPFAM" id="SSF81593">
    <property type="entry name" value="Nucleotidyltransferase substrate binding subunit/domain"/>
    <property type="match status" value="1"/>
</dbReference>
<keyword evidence="4" id="KW-1185">Reference proteome</keyword>
<evidence type="ECO:0000259" key="1">
    <source>
        <dbReference type="Pfam" id="PF05168"/>
    </source>
</evidence>
<evidence type="ECO:0000313" key="4">
    <source>
        <dbReference type="Proteomes" id="UP001186944"/>
    </source>
</evidence>
<dbReference type="InterPro" id="IPR036890">
    <property type="entry name" value="HATPase_C_sf"/>
</dbReference>
<dbReference type="PANTHER" id="PTHR15600">
    <property type="entry name" value="SACSIN"/>
    <property type="match status" value="1"/>
</dbReference>
<dbReference type="InterPro" id="IPR052972">
    <property type="entry name" value="Sacsin_chaperone_reg"/>
</dbReference>
<protein>
    <recommendedName>
        <fullName evidence="5">Sacsin</fullName>
    </recommendedName>
</protein>
<evidence type="ECO:0008006" key="5">
    <source>
        <dbReference type="Google" id="ProtNLM"/>
    </source>
</evidence>
<dbReference type="NCBIfam" id="NF047352">
    <property type="entry name" value="P_loop_sacsin"/>
    <property type="match status" value="3"/>
</dbReference>
<feature type="domain" description="Sacsin/Nov" evidence="2">
    <location>
        <begin position="1305"/>
        <end position="1550"/>
    </location>
</feature>
<gene>
    <name evidence="3" type="ORF">FSP39_017088</name>
</gene>
<reference evidence="3" key="1">
    <citation type="submission" date="2019-08" db="EMBL/GenBank/DDBJ databases">
        <title>The improved chromosome-level genome for the pearl oyster Pinctada fucata martensii using PacBio sequencing and Hi-C.</title>
        <authorList>
            <person name="Zheng Z."/>
        </authorList>
    </citation>
    <scope>NUCLEOTIDE SEQUENCE</scope>
    <source>
        <strain evidence="3">ZZ-2019</strain>
        <tissue evidence="3">Adductor muscle</tissue>
    </source>
</reference>
<dbReference type="EMBL" id="VSWD01000010">
    <property type="protein sequence ID" value="KAK3091099.1"/>
    <property type="molecule type" value="Genomic_DNA"/>
</dbReference>
<dbReference type="Gene3D" id="1.20.120.330">
    <property type="entry name" value="Nucleotidyltransferases domain 2"/>
    <property type="match status" value="1"/>
</dbReference>
<name>A0AA88Y1S2_PINIB</name>
<evidence type="ECO:0000259" key="2">
    <source>
        <dbReference type="Pfam" id="PF25794"/>
    </source>
</evidence>
<dbReference type="Proteomes" id="UP001186944">
    <property type="component" value="Unassembled WGS sequence"/>
</dbReference>
<dbReference type="Gene3D" id="1.10.287.110">
    <property type="entry name" value="DnaJ domain"/>
    <property type="match status" value="1"/>
</dbReference>
<dbReference type="InterPro" id="IPR058210">
    <property type="entry name" value="SACS/Nov_dom"/>
</dbReference>
<feature type="domain" description="Sacsin/Nov" evidence="2">
    <location>
        <begin position="2374"/>
        <end position="2611"/>
    </location>
</feature>
<feature type="non-terminal residue" evidence="3">
    <location>
        <position position="1"/>
    </location>
</feature>
<feature type="domain" description="HEPN" evidence="1">
    <location>
        <begin position="4218"/>
        <end position="4341"/>
    </location>
</feature>